<dbReference type="Gene3D" id="3.30.360.10">
    <property type="entry name" value="Dihydrodipicolinate Reductase, domain 2"/>
    <property type="match status" value="1"/>
</dbReference>
<dbReference type="SUPFAM" id="SSF51735">
    <property type="entry name" value="NAD(P)-binding Rossmann-fold domains"/>
    <property type="match status" value="1"/>
</dbReference>
<dbReference type="InterPro" id="IPR036291">
    <property type="entry name" value="NAD(P)-bd_dom_sf"/>
</dbReference>
<dbReference type="AlphaFoldDB" id="A0A5C8KCD7"/>
<comment type="caution">
    <text evidence="3">The sequence shown here is derived from an EMBL/GenBank/DDBJ whole genome shotgun (WGS) entry which is preliminary data.</text>
</comment>
<evidence type="ECO:0000259" key="2">
    <source>
        <dbReference type="Pfam" id="PF22725"/>
    </source>
</evidence>
<evidence type="ECO:0000313" key="4">
    <source>
        <dbReference type="Proteomes" id="UP000321926"/>
    </source>
</evidence>
<dbReference type="GO" id="GO:0000166">
    <property type="term" value="F:nucleotide binding"/>
    <property type="evidence" value="ECO:0007669"/>
    <property type="project" value="InterPro"/>
</dbReference>
<feature type="domain" description="GFO/IDH/MocA-like oxidoreductase" evidence="2">
    <location>
        <begin position="132"/>
        <end position="253"/>
    </location>
</feature>
<dbReference type="PANTHER" id="PTHR43249:SF1">
    <property type="entry name" value="D-GLUCOSIDE 3-DEHYDROGENASE"/>
    <property type="match status" value="1"/>
</dbReference>
<organism evidence="3 4">
    <name type="scientific">Pontibacter qinzhouensis</name>
    <dbReference type="NCBI Taxonomy" id="2603253"/>
    <lineage>
        <taxon>Bacteria</taxon>
        <taxon>Pseudomonadati</taxon>
        <taxon>Bacteroidota</taxon>
        <taxon>Cytophagia</taxon>
        <taxon>Cytophagales</taxon>
        <taxon>Hymenobacteraceae</taxon>
        <taxon>Pontibacter</taxon>
    </lineage>
</organism>
<dbReference type="InterPro" id="IPR055170">
    <property type="entry name" value="GFO_IDH_MocA-like_dom"/>
</dbReference>
<reference evidence="3 4" key="1">
    <citation type="submission" date="2019-08" db="EMBL/GenBank/DDBJ databases">
        <authorList>
            <person name="Shi S."/>
        </authorList>
    </citation>
    <scope>NUCLEOTIDE SEQUENCE [LARGE SCALE GENOMIC DNA]</scope>
    <source>
        <strain evidence="3 4">GY10130</strain>
    </source>
</reference>
<dbReference type="InterPro" id="IPR000683">
    <property type="entry name" value="Gfo/Idh/MocA-like_OxRdtase_N"/>
</dbReference>
<dbReference type="Gene3D" id="3.40.50.720">
    <property type="entry name" value="NAD(P)-binding Rossmann-like Domain"/>
    <property type="match status" value="1"/>
</dbReference>
<dbReference type="SUPFAM" id="SSF55347">
    <property type="entry name" value="Glyceraldehyde-3-phosphate dehydrogenase-like, C-terminal domain"/>
    <property type="match status" value="1"/>
</dbReference>
<proteinExistence type="predicted"/>
<keyword evidence="4" id="KW-1185">Reference proteome</keyword>
<dbReference type="InterPro" id="IPR052515">
    <property type="entry name" value="Gfo/Idh/MocA_Oxidoreductase"/>
</dbReference>
<accession>A0A5C8KCD7</accession>
<sequence>MQTIRWGIIGCGDVTEVKSGPAFQKIQHSELVAVMRRNGAKAQDYAQRHQVPTWYDKAEDLINDPKVDAVYIATPPSSHAAYARQVVAAGKAVYVEKPMALSYQESQAMLEASQQAQVPLFVAYYRRCLPSFLKVKELVEAGAIGKVRYVNVQLCQPPKPSLDWRVRPEIAGGGLFFDLAAHQLDFLDYLLGPIESAAGQAANQAGLYAAEDIVTAQFRFRSGVLGSGVWCFSVAEQQRKDFTEVVGSLGAIRFPSFRDEPVVLETKAGVQQFSLPNPPHVQQPLIQTIVDELRGHGQCPSTGESAARTAWVMDQIMGRLE</sequence>
<dbReference type="EMBL" id="VRTY01000021">
    <property type="protein sequence ID" value="TXK48892.1"/>
    <property type="molecule type" value="Genomic_DNA"/>
</dbReference>
<name>A0A5C8KCD7_9BACT</name>
<dbReference type="OrthoDB" id="9795543at2"/>
<feature type="domain" description="Gfo/Idh/MocA-like oxidoreductase N-terminal" evidence="1">
    <location>
        <begin position="4"/>
        <end position="124"/>
    </location>
</feature>
<dbReference type="Pfam" id="PF22725">
    <property type="entry name" value="GFO_IDH_MocA_C3"/>
    <property type="match status" value="1"/>
</dbReference>
<evidence type="ECO:0000259" key="1">
    <source>
        <dbReference type="Pfam" id="PF01408"/>
    </source>
</evidence>
<dbReference type="PANTHER" id="PTHR43249">
    <property type="entry name" value="UDP-N-ACETYL-2-AMINO-2-DEOXY-D-GLUCURONATE OXIDASE"/>
    <property type="match status" value="1"/>
</dbReference>
<dbReference type="Proteomes" id="UP000321926">
    <property type="component" value="Unassembled WGS sequence"/>
</dbReference>
<dbReference type="RefSeq" id="WP_147921097.1">
    <property type="nucleotide sequence ID" value="NZ_VRTY01000021.1"/>
</dbReference>
<protein>
    <submittedName>
        <fullName evidence="3">Gfo/Idh/MocA family oxidoreductase</fullName>
    </submittedName>
</protein>
<dbReference type="Pfam" id="PF01408">
    <property type="entry name" value="GFO_IDH_MocA"/>
    <property type="match status" value="1"/>
</dbReference>
<gene>
    <name evidence="3" type="ORF">FVR03_07365</name>
</gene>
<evidence type="ECO:0000313" key="3">
    <source>
        <dbReference type="EMBL" id="TXK48892.1"/>
    </source>
</evidence>